<sequence>MTRHNPIYVSRFRIKDPVMDVKSFSLQSYQSKIQDRIFSSTGHSTAFTGLLRDVGARLIHAHFGPDGMLALPAAKAISVPLVVTLHGRDVTVKPSQLLKTGKPVAARYALTRKRIMRQASKVLCVSNDLKRKALDQGFDEENIVTHYIGIDTQKFAFSNSVREARFIHVARLVEKKGTSNLLHAFAKISSRNPDSVLDIVGDGPLRASLEEQARNLGISRQTIFHGPLSNVEVRGMLKRSAAFVLPSVTAGNGDREGLPISILEAMSSGTPVISTFHSGIPEAIPTDSQGLLVDEHDVLGLSERMHAVLNDAGFAQQLGTNGAEFVRKNFDLVKQTEELERIYDELF</sequence>
<organism evidence="5 6">
    <name type="scientific">Arthrobacter alpinus</name>
    <dbReference type="NCBI Taxonomy" id="656366"/>
    <lineage>
        <taxon>Bacteria</taxon>
        <taxon>Bacillati</taxon>
        <taxon>Actinomycetota</taxon>
        <taxon>Actinomycetes</taxon>
        <taxon>Micrococcales</taxon>
        <taxon>Micrococcaceae</taxon>
        <taxon>Arthrobacter</taxon>
    </lineage>
</organism>
<dbReference type="PANTHER" id="PTHR45947">
    <property type="entry name" value="SULFOQUINOVOSYL TRANSFERASE SQD2"/>
    <property type="match status" value="1"/>
</dbReference>
<evidence type="ECO:0000259" key="3">
    <source>
        <dbReference type="Pfam" id="PF00534"/>
    </source>
</evidence>
<evidence type="ECO:0000313" key="5">
    <source>
        <dbReference type="EMBL" id="SEE64231.1"/>
    </source>
</evidence>
<name>A0A1H5KJE6_9MICC</name>
<dbReference type="InterPro" id="IPR050194">
    <property type="entry name" value="Glycosyltransferase_grp1"/>
</dbReference>
<reference evidence="5 6" key="1">
    <citation type="submission" date="2016-10" db="EMBL/GenBank/DDBJ databases">
        <authorList>
            <person name="de Groot N.N."/>
        </authorList>
    </citation>
    <scope>NUCLEOTIDE SEQUENCE [LARGE SCALE GENOMIC DNA]</scope>
    <source>
        <strain evidence="5 6">DSM 22274</strain>
    </source>
</reference>
<evidence type="ECO:0000256" key="1">
    <source>
        <dbReference type="ARBA" id="ARBA00022676"/>
    </source>
</evidence>
<dbReference type="Proteomes" id="UP000182725">
    <property type="component" value="Unassembled WGS sequence"/>
</dbReference>
<dbReference type="GO" id="GO:0016757">
    <property type="term" value="F:glycosyltransferase activity"/>
    <property type="evidence" value="ECO:0007669"/>
    <property type="project" value="UniProtKB-KW"/>
</dbReference>
<protein>
    <submittedName>
        <fullName evidence="5">Glycosyltransferase involved in cell wall bisynthesis</fullName>
    </submittedName>
</protein>
<feature type="domain" description="Glycosyl transferase family 1" evidence="3">
    <location>
        <begin position="154"/>
        <end position="324"/>
    </location>
</feature>
<proteinExistence type="predicted"/>
<feature type="domain" description="Glycosyltransferase subfamily 4-like N-terminal" evidence="4">
    <location>
        <begin position="44"/>
        <end position="153"/>
    </location>
</feature>
<dbReference type="Pfam" id="PF13439">
    <property type="entry name" value="Glyco_transf_4"/>
    <property type="match status" value="1"/>
</dbReference>
<evidence type="ECO:0000313" key="6">
    <source>
        <dbReference type="Proteomes" id="UP000182725"/>
    </source>
</evidence>
<dbReference type="InterPro" id="IPR028098">
    <property type="entry name" value="Glyco_trans_4-like_N"/>
</dbReference>
<gene>
    <name evidence="5" type="ORF">SAMN04489740_2017</name>
</gene>
<accession>A0A1H5KJE6</accession>
<keyword evidence="1" id="KW-0328">Glycosyltransferase</keyword>
<dbReference type="GO" id="GO:1901137">
    <property type="term" value="P:carbohydrate derivative biosynthetic process"/>
    <property type="evidence" value="ECO:0007669"/>
    <property type="project" value="UniProtKB-ARBA"/>
</dbReference>
<dbReference type="Gene3D" id="3.40.50.2000">
    <property type="entry name" value="Glycogen Phosphorylase B"/>
    <property type="match status" value="2"/>
</dbReference>
<dbReference type="InterPro" id="IPR001296">
    <property type="entry name" value="Glyco_trans_1"/>
</dbReference>
<dbReference type="PANTHER" id="PTHR45947:SF14">
    <property type="entry name" value="SLL1723 PROTEIN"/>
    <property type="match status" value="1"/>
</dbReference>
<dbReference type="SUPFAM" id="SSF53756">
    <property type="entry name" value="UDP-Glycosyltransferase/glycogen phosphorylase"/>
    <property type="match status" value="1"/>
</dbReference>
<keyword evidence="2 5" id="KW-0808">Transferase</keyword>
<evidence type="ECO:0000259" key="4">
    <source>
        <dbReference type="Pfam" id="PF13439"/>
    </source>
</evidence>
<dbReference type="AlphaFoldDB" id="A0A1H5KJE6"/>
<dbReference type="EMBL" id="FNTV01000001">
    <property type="protein sequence ID" value="SEE64231.1"/>
    <property type="molecule type" value="Genomic_DNA"/>
</dbReference>
<evidence type="ECO:0000256" key="2">
    <source>
        <dbReference type="ARBA" id="ARBA00022679"/>
    </source>
</evidence>
<dbReference type="Pfam" id="PF00534">
    <property type="entry name" value="Glycos_transf_1"/>
    <property type="match status" value="1"/>
</dbReference>